<dbReference type="EMBL" id="JWJG01000028">
    <property type="protein sequence ID" value="KIF80520.1"/>
    <property type="molecule type" value="Genomic_DNA"/>
</dbReference>
<keyword evidence="2" id="KW-1185">Reference proteome</keyword>
<reference evidence="1 2" key="1">
    <citation type="submission" date="2014-12" db="EMBL/GenBank/DDBJ databases">
        <title>Denitrispirillum autotrophicum gen. nov., sp. nov., Denitrifying, Facultatively Autotrophic Bacteria Isolated from Rice Paddy Soil.</title>
        <authorList>
            <person name="Ishii S."/>
            <person name="Ashida N."/>
            <person name="Ohno H."/>
            <person name="Otsuka S."/>
            <person name="Yokota A."/>
            <person name="Senoo K."/>
        </authorList>
    </citation>
    <scope>NUCLEOTIDE SEQUENCE [LARGE SCALE GENOMIC DNA]</scope>
    <source>
        <strain evidence="1 2">TSA66</strain>
    </source>
</reference>
<protein>
    <recommendedName>
        <fullName evidence="3">Deacetylase</fullName>
    </recommendedName>
</protein>
<proteinExistence type="predicted"/>
<gene>
    <name evidence="1" type="ORF">TSA66_06355</name>
</gene>
<dbReference type="AlphaFoldDB" id="A0A0C2BGZ2"/>
<sequence>MHRTEPLRAVCVSIHDVAPATWLQCERLLRAVRSVADIPVSLLVVPAYHRQRHACNRRFERALEYRLARGDELVLHGYTHLDEAPRAEGWRDSVVREIYTRREGEFYAIDSTEARRRLQLGCDWFAQRGWPLEGFVAPAWLMGEGGWRALADFPFSYTTTLRRFHLLRSDCALRSQSLVYTVRSSWRRHMSRGWNAVLSRSLQDNPLLRISLHPIDAAYPDIVRHFYRMIESALEDRQPMTKAAFANAYQAYIAAAPDPARRETAALAGQRE</sequence>
<accession>A0A0C2BGZ2</accession>
<dbReference type="OrthoDB" id="9793440at2"/>
<dbReference type="Pfam" id="PF10096">
    <property type="entry name" value="DUF2334"/>
    <property type="match status" value="1"/>
</dbReference>
<dbReference type="Proteomes" id="UP000031572">
    <property type="component" value="Unassembled WGS sequence"/>
</dbReference>
<evidence type="ECO:0000313" key="1">
    <source>
        <dbReference type="EMBL" id="KIF80520.1"/>
    </source>
</evidence>
<dbReference type="Gene3D" id="3.20.20.370">
    <property type="entry name" value="Glycoside hydrolase/deacetylase"/>
    <property type="match status" value="1"/>
</dbReference>
<dbReference type="RefSeq" id="WP_040039424.1">
    <property type="nucleotide sequence ID" value="NZ_JWJG01000028.1"/>
</dbReference>
<dbReference type="GO" id="GO:0005975">
    <property type="term" value="P:carbohydrate metabolic process"/>
    <property type="evidence" value="ECO:0007669"/>
    <property type="project" value="InterPro"/>
</dbReference>
<organism evidence="1 2">
    <name type="scientific">Noviherbaspirillum autotrophicum</name>
    <dbReference type="NCBI Taxonomy" id="709839"/>
    <lineage>
        <taxon>Bacteria</taxon>
        <taxon>Pseudomonadati</taxon>
        <taxon>Pseudomonadota</taxon>
        <taxon>Betaproteobacteria</taxon>
        <taxon>Burkholderiales</taxon>
        <taxon>Oxalobacteraceae</taxon>
        <taxon>Noviherbaspirillum</taxon>
    </lineage>
</organism>
<dbReference type="SUPFAM" id="SSF88713">
    <property type="entry name" value="Glycoside hydrolase/deacetylase"/>
    <property type="match status" value="1"/>
</dbReference>
<dbReference type="InterPro" id="IPR011330">
    <property type="entry name" value="Glyco_hydro/deAcase_b/a-brl"/>
</dbReference>
<name>A0A0C2BGZ2_9BURK</name>
<comment type="caution">
    <text evidence="1">The sequence shown here is derived from an EMBL/GenBank/DDBJ whole genome shotgun (WGS) entry which is preliminary data.</text>
</comment>
<dbReference type="CDD" id="cd11374">
    <property type="entry name" value="CE4_u10"/>
    <property type="match status" value="1"/>
</dbReference>
<dbReference type="STRING" id="709839.TSA66_06355"/>
<evidence type="ECO:0000313" key="2">
    <source>
        <dbReference type="Proteomes" id="UP000031572"/>
    </source>
</evidence>
<evidence type="ECO:0008006" key="3">
    <source>
        <dbReference type="Google" id="ProtNLM"/>
    </source>
</evidence>
<dbReference type="InterPro" id="IPR018763">
    <property type="entry name" value="DUF2334"/>
</dbReference>